<protein>
    <submittedName>
        <fullName evidence="2">Uncharacterized protein</fullName>
    </submittedName>
</protein>
<dbReference type="OrthoDB" id="661563at2"/>
<proteinExistence type="predicted"/>
<sequence>MKKIVVTALALWLLSITTTLAQTKKIRVYLLGTFHFNQVDPGGYDVKSAAQQRSMQQLAALITKRKPDKVFVERMPDYEHVNHIDSLYQAYRQGKLDRARNEIWQVGGRVAAALQHPHLYQCDHPGQYGTWYRKIADYAATHGQQQGLAMRGKGMTTPAQSSLNEDSLRQATTLLEYMRWLNSPAVQGTSLAHYLNVFPQLGNTDVFRYDSTYFLGAELTADWYRRNLFIYAKMLAQLDYSEKAIFLLMGNDHIPVIRQLFEANPYFDVVDPRKWLGKTHLKVR</sequence>
<dbReference type="AlphaFoldDB" id="A0A4Z0P010"/>
<dbReference type="RefSeq" id="WP_135436824.1">
    <property type="nucleotide sequence ID" value="NZ_SRLA01000007.1"/>
</dbReference>
<evidence type="ECO:0000313" key="2">
    <source>
        <dbReference type="EMBL" id="TGE03723.1"/>
    </source>
</evidence>
<keyword evidence="1" id="KW-0732">Signal</keyword>
<gene>
    <name evidence="2" type="ORF">EU556_24220</name>
</gene>
<feature type="chain" id="PRO_5021241773" evidence="1">
    <location>
        <begin position="22"/>
        <end position="284"/>
    </location>
</feature>
<comment type="caution">
    <text evidence="2">The sequence shown here is derived from an EMBL/GenBank/DDBJ whole genome shotgun (WGS) entry which is preliminary data.</text>
</comment>
<dbReference type="Pfam" id="PF18950">
    <property type="entry name" value="DUF5694"/>
    <property type="match status" value="1"/>
</dbReference>
<evidence type="ECO:0000256" key="1">
    <source>
        <dbReference type="SAM" id="SignalP"/>
    </source>
</evidence>
<keyword evidence="3" id="KW-1185">Reference proteome</keyword>
<reference evidence="2 3" key="1">
    <citation type="submission" date="2019-04" db="EMBL/GenBank/DDBJ databases">
        <authorList>
            <person name="Feng G."/>
            <person name="Zhang J."/>
            <person name="Zhu H."/>
        </authorList>
    </citation>
    <scope>NUCLEOTIDE SEQUENCE [LARGE SCALE GENOMIC DNA]</scope>
    <source>
        <strain evidence="2 3">92R-1</strain>
    </source>
</reference>
<accession>A0A4Z0P010</accession>
<name>A0A4Z0P010_9BACT</name>
<evidence type="ECO:0000313" key="3">
    <source>
        <dbReference type="Proteomes" id="UP000298337"/>
    </source>
</evidence>
<dbReference type="InterPro" id="IPR043749">
    <property type="entry name" value="DUF5694"/>
</dbReference>
<dbReference type="EMBL" id="SRLA01000007">
    <property type="protein sequence ID" value="TGE03723.1"/>
    <property type="molecule type" value="Genomic_DNA"/>
</dbReference>
<organism evidence="2 3">
    <name type="scientific">Hymenobacter fodinae</name>
    <dbReference type="NCBI Taxonomy" id="2510796"/>
    <lineage>
        <taxon>Bacteria</taxon>
        <taxon>Pseudomonadati</taxon>
        <taxon>Bacteroidota</taxon>
        <taxon>Cytophagia</taxon>
        <taxon>Cytophagales</taxon>
        <taxon>Hymenobacteraceae</taxon>
        <taxon>Hymenobacter</taxon>
    </lineage>
</organism>
<dbReference type="Proteomes" id="UP000298337">
    <property type="component" value="Unassembled WGS sequence"/>
</dbReference>
<feature type="signal peptide" evidence="1">
    <location>
        <begin position="1"/>
        <end position="21"/>
    </location>
</feature>